<evidence type="ECO:0000313" key="8">
    <source>
        <dbReference type="Proteomes" id="UP001213000"/>
    </source>
</evidence>
<dbReference type="Gene3D" id="1.20.1280.290">
    <property type="match status" value="2"/>
</dbReference>
<feature type="transmembrane region" description="Helical" evidence="6">
    <location>
        <begin position="165"/>
        <end position="185"/>
    </location>
</feature>
<evidence type="ECO:0000256" key="1">
    <source>
        <dbReference type="ARBA" id="ARBA00004141"/>
    </source>
</evidence>
<evidence type="ECO:0000256" key="2">
    <source>
        <dbReference type="ARBA" id="ARBA00022692"/>
    </source>
</evidence>
<feature type="transmembrane region" description="Helical" evidence="6">
    <location>
        <begin position="133"/>
        <end position="153"/>
    </location>
</feature>
<feature type="transmembrane region" description="Helical" evidence="6">
    <location>
        <begin position="100"/>
        <end position="121"/>
    </location>
</feature>
<evidence type="ECO:0000256" key="5">
    <source>
        <dbReference type="SAM" id="MobiDB-lite"/>
    </source>
</evidence>
<dbReference type="PANTHER" id="PTHR16201">
    <property type="entry name" value="SEVEN TRANSMEMBRANE PROTEIN 1-RELATED"/>
    <property type="match status" value="1"/>
</dbReference>
<keyword evidence="8" id="KW-1185">Reference proteome</keyword>
<evidence type="ECO:0000256" key="3">
    <source>
        <dbReference type="ARBA" id="ARBA00022989"/>
    </source>
</evidence>
<dbReference type="GO" id="GO:0016020">
    <property type="term" value="C:membrane"/>
    <property type="evidence" value="ECO:0007669"/>
    <property type="project" value="UniProtKB-SubCell"/>
</dbReference>
<dbReference type="SMART" id="SM00679">
    <property type="entry name" value="CTNS"/>
    <property type="match status" value="2"/>
</dbReference>
<keyword evidence="2 6" id="KW-0812">Transmembrane</keyword>
<dbReference type="InterPro" id="IPR051415">
    <property type="entry name" value="LAAT-1"/>
</dbReference>
<accession>A0AAD5VZ57</accession>
<sequence>MSPNPVAENVLGTMGTICWAGQLIPQVWKNYKDKSTAGLSPWLMLIWGISSAFLGVYAILQDFNIPLKIQPQLFGFLALVSWGQCLYYDPTRQNKKRMSFCTVVGVMVFVGAIEVMLVFVSRPAYQRGVTAPVQLYGILSVVLIASGLLPQYWEIYRLREVKGISYTFICIDMLGGVLNDLSLAFSSEFNGLAAASYTAVTVMDSVIIFAALILNPRARKRRQMAAAGGADLESTDVDCATSVSPSFGARTTTIGAESVKSVHSTTDDINVDRSPHDVDGGIDEKSDDQEVKVEGRIDADVEGVGESVSGTNTIVGDVDLDRHMEEVQMDQNQVTETEKGRRRPEAQFAEHCWKSQAQRNFI</sequence>
<dbReference type="Pfam" id="PF04193">
    <property type="entry name" value="PQ-loop"/>
    <property type="match status" value="2"/>
</dbReference>
<keyword evidence="4 6" id="KW-0472">Membrane</keyword>
<feature type="compositionally biased region" description="Basic and acidic residues" evidence="5">
    <location>
        <begin position="270"/>
        <end position="288"/>
    </location>
</feature>
<evidence type="ECO:0008006" key="9">
    <source>
        <dbReference type="Google" id="ProtNLM"/>
    </source>
</evidence>
<dbReference type="Proteomes" id="UP001213000">
    <property type="component" value="Unassembled WGS sequence"/>
</dbReference>
<comment type="caution">
    <text evidence="7">The sequence shown here is derived from an EMBL/GenBank/DDBJ whole genome shotgun (WGS) entry which is preliminary data.</text>
</comment>
<feature type="region of interest" description="Disordered" evidence="5">
    <location>
        <begin position="265"/>
        <end position="288"/>
    </location>
</feature>
<feature type="transmembrane region" description="Helical" evidence="6">
    <location>
        <begin position="191"/>
        <end position="214"/>
    </location>
</feature>
<evidence type="ECO:0000256" key="4">
    <source>
        <dbReference type="ARBA" id="ARBA00023136"/>
    </source>
</evidence>
<dbReference type="AlphaFoldDB" id="A0AAD5VZ57"/>
<dbReference type="EMBL" id="JANIEX010000165">
    <property type="protein sequence ID" value="KAJ3571918.1"/>
    <property type="molecule type" value="Genomic_DNA"/>
</dbReference>
<protein>
    <recommendedName>
        <fullName evidence="9">PQ-loop-domain-containing protein</fullName>
    </recommendedName>
</protein>
<evidence type="ECO:0000313" key="7">
    <source>
        <dbReference type="EMBL" id="KAJ3571918.1"/>
    </source>
</evidence>
<evidence type="ECO:0000256" key="6">
    <source>
        <dbReference type="SAM" id="Phobius"/>
    </source>
</evidence>
<proteinExistence type="predicted"/>
<comment type="subcellular location">
    <subcellularLocation>
        <location evidence="1">Membrane</location>
        <topology evidence="1">Multi-pass membrane protein</topology>
    </subcellularLocation>
</comment>
<gene>
    <name evidence="7" type="ORF">NP233_g3446</name>
</gene>
<name>A0AAD5VZ57_9AGAR</name>
<dbReference type="PANTHER" id="PTHR16201:SF37">
    <property type="entry name" value="PQ-LOOP REPEAT-CONTAINING PROTEIN"/>
    <property type="match status" value="1"/>
</dbReference>
<keyword evidence="3 6" id="KW-1133">Transmembrane helix</keyword>
<reference evidence="7" key="1">
    <citation type="submission" date="2022-07" db="EMBL/GenBank/DDBJ databases">
        <title>Genome Sequence of Leucocoprinus birnbaumii.</title>
        <authorList>
            <person name="Buettner E."/>
        </authorList>
    </citation>
    <scope>NUCLEOTIDE SEQUENCE</scope>
    <source>
        <strain evidence="7">VT141</strain>
    </source>
</reference>
<feature type="transmembrane region" description="Helical" evidence="6">
    <location>
        <begin position="39"/>
        <end position="60"/>
    </location>
</feature>
<dbReference type="InterPro" id="IPR006603">
    <property type="entry name" value="PQ-loop_rpt"/>
</dbReference>
<organism evidence="7 8">
    <name type="scientific">Leucocoprinus birnbaumii</name>
    <dbReference type="NCBI Taxonomy" id="56174"/>
    <lineage>
        <taxon>Eukaryota</taxon>
        <taxon>Fungi</taxon>
        <taxon>Dikarya</taxon>
        <taxon>Basidiomycota</taxon>
        <taxon>Agaricomycotina</taxon>
        <taxon>Agaricomycetes</taxon>
        <taxon>Agaricomycetidae</taxon>
        <taxon>Agaricales</taxon>
        <taxon>Agaricineae</taxon>
        <taxon>Agaricaceae</taxon>
        <taxon>Leucocoprinus</taxon>
    </lineage>
</organism>